<reference evidence="2" key="1">
    <citation type="submission" date="2020-05" db="EMBL/GenBank/DDBJ databases">
        <title>Evolutionary and genomic comparisons of hybrid uninucleate and nonhybrid Rhizoctonia fungi.</title>
        <authorList>
            <person name="Li C."/>
            <person name="Chen X."/>
        </authorList>
    </citation>
    <scope>NUCLEOTIDE SEQUENCE</scope>
    <source>
        <strain evidence="2">AG-1 IA</strain>
    </source>
</reference>
<gene>
    <name evidence="2" type="ORF">RhiXN_09733</name>
</gene>
<dbReference type="RefSeq" id="XP_043182383.1">
    <property type="nucleotide sequence ID" value="XM_043329549.1"/>
</dbReference>
<feature type="region of interest" description="Disordered" evidence="1">
    <location>
        <begin position="794"/>
        <end position="864"/>
    </location>
</feature>
<dbReference type="GeneID" id="67032012"/>
<accession>A0A8H8P198</accession>
<feature type="region of interest" description="Disordered" evidence="1">
    <location>
        <begin position="473"/>
        <end position="506"/>
    </location>
</feature>
<sequence length="864" mass="94201">MNMGDLLIQASTPRTPPCRPLRHRVESFPTDDIHGDSGLDEDEELSESSPGMPTSISIGAFPVFLIQDSPTQPGLSKAAPRFPESPKSAYGFQPGLNRYNLPGCDEILYRIDEAPSDAEVFSEHGCETGDQLQLTPGPPPIRMVHTADDEWEQSLATGGLSRRPSITKQPVDFGRLLYDEDETLVGHCEISDEKLRPAALRYSSSTSTSLASPLSDTFSPGSTSCSVSTASSSRLSPGAPPGCYADFLEPETDDFPTEVGGPVSLDLEVSSTYAQTVVSGGSPAVLELRPMRSQPNMKNNTLANESSLFAESHYMHSCFTLTATDPGCDPPNVVSPAEAEHPSTGTDTFSRPSTPPAETQSPISPSPYGRLGLFQHPHFRLSQLAQVQQFNSDLYLPSTPRSVSSPNTFVSVPPVVGHRRAFSGTRELLKAARTETSIVGRLRSCSTNSTDPRVASAELNLKPSLNDLSVQSTRLRSNSASSTLPHAPSTSGFRTLNSSKSKDSVRPKFDNLPGYATFLKDITLELWIDQAIRPQFELHRYTPGPITPARSRIRSKNRNSVAITSPSRRKSAIPSPIMIPPTPPRPDQCSSAGSTTSPATSRFGPLSPSTGQDVETPVEPHFLENWGVAEFTMKKRQGWSFHYGMTESDPMLRRLTLNGIEDRDYLSREASLSVKSNGVYTVKGSEDRGRFEWKLEYLVEDRRGPSGAVIPREKTLTPLSFTCAPELLIPEQGKKVKLLHVMRKSMIPKIQSSKMEPPVLPTTPRSQASSDKPIPIPIHVGTGPTGKALGTIAKIVRPSSSKSRSRPTSPKESYAHAYSPSPTRTSRHALDFTEHPDSFGPRKAVSYSNARPDLREILDTQFRN</sequence>
<feature type="compositionally biased region" description="Pro residues" evidence="1">
    <location>
        <begin position="577"/>
        <end position="586"/>
    </location>
</feature>
<feature type="region of interest" description="Disordered" evidence="1">
    <location>
        <begin position="331"/>
        <end position="369"/>
    </location>
</feature>
<feature type="region of interest" description="Disordered" evidence="1">
    <location>
        <begin position="547"/>
        <end position="616"/>
    </location>
</feature>
<feature type="region of interest" description="Disordered" evidence="1">
    <location>
        <begin position="1"/>
        <end position="52"/>
    </location>
</feature>
<feature type="compositionally biased region" description="Low complexity" evidence="1">
    <location>
        <begin position="590"/>
        <end position="601"/>
    </location>
</feature>
<feature type="compositionally biased region" description="Polar residues" evidence="1">
    <location>
        <begin position="473"/>
        <end position="499"/>
    </location>
</feature>
<protein>
    <submittedName>
        <fullName evidence="2">Uncharacterized protein</fullName>
    </submittedName>
</protein>
<feature type="compositionally biased region" description="Low complexity" evidence="1">
    <location>
        <begin position="797"/>
        <end position="812"/>
    </location>
</feature>
<proteinExistence type="predicted"/>
<feature type="compositionally biased region" description="Basic and acidic residues" evidence="1">
    <location>
        <begin position="23"/>
        <end position="37"/>
    </location>
</feature>
<feature type="region of interest" description="Disordered" evidence="1">
    <location>
        <begin position="206"/>
        <end position="239"/>
    </location>
</feature>
<dbReference type="AlphaFoldDB" id="A0A8H8P198"/>
<feature type="region of interest" description="Disordered" evidence="1">
    <location>
        <begin position="750"/>
        <end position="775"/>
    </location>
</feature>
<dbReference type="Proteomes" id="UP000650533">
    <property type="component" value="Chromosome 8"/>
</dbReference>
<feature type="compositionally biased region" description="Basic and acidic residues" evidence="1">
    <location>
        <begin position="828"/>
        <end position="837"/>
    </location>
</feature>
<evidence type="ECO:0000313" key="3">
    <source>
        <dbReference type="Proteomes" id="UP000650533"/>
    </source>
</evidence>
<evidence type="ECO:0000313" key="2">
    <source>
        <dbReference type="EMBL" id="QRW22146.1"/>
    </source>
</evidence>
<dbReference type="KEGG" id="rsx:RhiXN_09733"/>
<evidence type="ECO:0000256" key="1">
    <source>
        <dbReference type="SAM" id="MobiDB-lite"/>
    </source>
</evidence>
<dbReference type="EMBL" id="CP059665">
    <property type="protein sequence ID" value="QRW22146.1"/>
    <property type="molecule type" value="Genomic_DNA"/>
</dbReference>
<name>A0A8H8P198_9AGAM</name>
<feature type="compositionally biased region" description="Low complexity" evidence="1">
    <location>
        <begin position="206"/>
        <end position="236"/>
    </location>
</feature>
<organism evidence="2 3">
    <name type="scientific">Rhizoctonia solani</name>
    <dbReference type="NCBI Taxonomy" id="456999"/>
    <lineage>
        <taxon>Eukaryota</taxon>
        <taxon>Fungi</taxon>
        <taxon>Dikarya</taxon>
        <taxon>Basidiomycota</taxon>
        <taxon>Agaricomycotina</taxon>
        <taxon>Agaricomycetes</taxon>
        <taxon>Cantharellales</taxon>
        <taxon>Ceratobasidiaceae</taxon>
        <taxon>Rhizoctonia</taxon>
    </lineage>
</organism>
<feature type="compositionally biased region" description="Polar residues" evidence="1">
    <location>
        <begin position="343"/>
        <end position="363"/>
    </location>
</feature>